<dbReference type="Gene3D" id="2.170.300.10">
    <property type="entry name" value="Tie2 ligand-binding domain superfamily"/>
    <property type="match status" value="1"/>
</dbReference>
<feature type="transmembrane region" description="Helical" evidence="5">
    <location>
        <begin position="285"/>
        <end position="310"/>
    </location>
</feature>
<dbReference type="SMART" id="SM00181">
    <property type="entry name" value="EGF"/>
    <property type="match status" value="4"/>
</dbReference>
<dbReference type="InterPro" id="IPR008979">
    <property type="entry name" value="Galactose-bd-like_sf"/>
</dbReference>
<dbReference type="SMART" id="SM00194">
    <property type="entry name" value="PTPc"/>
    <property type="match status" value="1"/>
</dbReference>
<dbReference type="InterPro" id="IPR029021">
    <property type="entry name" value="Prot-tyrosine_phosphatase-like"/>
</dbReference>
<evidence type="ECO:0000256" key="4">
    <source>
        <dbReference type="ARBA" id="ARBA00022912"/>
    </source>
</evidence>
<evidence type="ECO:0000259" key="7">
    <source>
        <dbReference type="PROSITE" id="PS50056"/>
    </source>
</evidence>
<evidence type="ECO:0000256" key="2">
    <source>
        <dbReference type="ARBA" id="ARBA00013064"/>
    </source>
</evidence>
<dbReference type="SUPFAM" id="SSF49785">
    <property type="entry name" value="Galactose-binding domain-like"/>
    <property type="match status" value="1"/>
</dbReference>
<dbReference type="CDD" id="cd00047">
    <property type="entry name" value="PTPc"/>
    <property type="match status" value="1"/>
</dbReference>
<dbReference type="PANTHER" id="PTHR19134:SF562">
    <property type="entry name" value="PROTEIN-TYROSINE-PHOSPHATASE"/>
    <property type="match status" value="1"/>
</dbReference>
<dbReference type="PANTHER" id="PTHR19134">
    <property type="entry name" value="RECEPTOR-TYPE TYROSINE-PROTEIN PHOSPHATASE"/>
    <property type="match status" value="1"/>
</dbReference>
<feature type="domain" description="Tyrosine specific protein phosphatases" evidence="7">
    <location>
        <begin position="562"/>
        <end position="631"/>
    </location>
</feature>
<keyword evidence="9" id="KW-1185">Reference proteome</keyword>
<dbReference type="InterPro" id="IPR016130">
    <property type="entry name" value="Tyr_Pase_AS"/>
</dbReference>
<dbReference type="PRINTS" id="PR00700">
    <property type="entry name" value="PRTYPHPHTASE"/>
</dbReference>
<protein>
    <recommendedName>
        <fullName evidence="2">protein-tyrosine-phosphatase</fullName>
        <ecNumber evidence="2">3.1.3.48</ecNumber>
    </recommendedName>
</protein>
<dbReference type="PROSITE" id="PS50056">
    <property type="entry name" value="TYR_PHOSPHATASE_2"/>
    <property type="match status" value="1"/>
</dbReference>
<comment type="similarity">
    <text evidence="1">Belongs to the protein-tyrosine phosphatase family.</text>
</comment>
<dbReference type="PROSITE" id="PS50055">
    <property type="entry name" value="TYR_PHOSPHATASE_PTP"/>
    <property type="match status" value="1"/>
</dbReference>
<dbReference type="InterPro" id="IPR000387">
    <property type="entry name" value="Tyr_Pase_dom"/>
</dbReference>
<dbReference type="PROSITE" id="PS00383">
    <property type="entry name" value="TYR_PHOSPHATASE_1"/>
    <property type="match status" value="1"/>
</dbReference>
<reference evidence="8" key="1">
    <citation type="submission" date="2022-08" db="UniProtKB">
        <authorList>
            <consortium name="EnsemblMetazoa"/>
        </authorList>
    </citation>
    <scope>IDENTIFICATION</scope>
    <source>
        <strain evidence="8">05x7-T-G4-1.051#20</strain>
    </source>
</reference>
<dbReference type="GO" id="GO:0008045">
    <property type="term" value="P:motor neuron axon guidance"/>
    <property type="evidence" value="ECO:0007669"/>
    <property type="project" value="TreeGrafter"/>
</dbReference>
<dbReference type="GO" id="GO:0004725">
    <property type="term" value="F:protein tyrosine phosphatase activity"/>
    <property type="evidence" value="ECO:0007669"/>
    <property type="project" value="UniProtKB-EC"/>
</dbReference>
<evidence type="ECO:0000256" key="1">
    <source>
        <dbReference type="ARBA" id="ARBA00009580"/>
    </source>
</evidence>
<sequence length="652" mass="72677">MGMYVTFAFDDLSFQTSASQSPEFPSSGSYDLYTASNAVDRNTATCMRTDHIGTNSVHKSTWWKVDLGGVYTIYSIQILFKDYGSLELCEVIVKGCKRSNVYGTACDIPCPVACRNNTCHIRSGACFVCEPGMYGSYCNLSCPANCKDDICHEKNGTCFTCKPGWTGKYCKTKCTDGWYGVNCSQQCSRHCKDNTACNYVTGQCYRGCDNGWTGSLCIKECDDGTYGYNCVNNCSGHCLNNTPCNKQTGHCDKGCNPGYTDKNCIANNGTDYSGLHTTPPSTLPITVGVIVGTCVVLTLGVVIFIFISRLKRKATQLKKRESFMLDAKTRISIKTPQINGCKPHAEKANDNGSSIYALPEKTKKGPPTNKNIPVRNIMAQISNMSTNENAGFKSEYNEIPRGELHLCTEAKRPENKVKNRYTTIFPYDHSRVILKPASDGSGYINANYIEDTRGRRLFIATQGPKPKTIADFWTMIWQEDVCNIVCLTNLTEGTKNKCAQYWPDINDKLQGGTLTVRHLEEKTYAEYIIRRFKIHNKTTRSDRNVTMFHYTTWSDHGVADPLSLVVFHRHVIRSTANSAGKYTVVHCSAGVGRTGTYIALDALFREGERTGKINVPMYVRTMRKDRMNMIQGDVGSILAITYSRSHKKSSQF</sequence>
<evidence type="ECO:0000256" key="3">
    <source>
        <dbReference type="ARBA" id="ARBA00022801"/>
    </source>
</evidence>
<dbReference type="Gene3D" id="3.90.190.10">
    <property type="entry name" value="Protein tyrosine phosphatase superfamily"/>
    <property type="match status" value="1"/>
</dbReference>
<name>A0A8W8NR84_MAGGI</name>
<evidence type="ECO:0000259" key="6">
    <source>
        <dbReference type="PROSITE" id="PS50055"/>
    </source>
</evidence>
<dbReference type="SMART" id="SM00404">
    <property type="entry name" value="PTPc_motif"/>
    <property type="match status" value="1"/>
</dbReference>
<dbReference type="Gene3D" id="2.60.120.260">
    <property type="entry name" value="Galactose-binding domain-like"/>
    <property type="match status" value="1"/>
</dbReference>
<feature type="domain" description="Tyrosine-protein phosphatase" evidence="6">
    <location>
        <begin position="392"/>
        <end position="631"/>
    </location>
</feature>
<keyword evidence="5" id="KW-0812">Transmembrane</keyword>
<dbReference type="Proteomes" id="UP000005408">
    <property type="component" value="Unassembled WGS sequence"/>
</dbReference>
<proteinExistence type="inferred from homology"/>
<evidence type="ECO:0000256" key="5">
    <source>
        <dbReference type="SAM" id="Phobius"/>
    </source>
</evidence>
<keyword evidence="3" id="KW-0378">Hydrolase</keyword>
<organism evidence="8 9">
    <name type="scientific">Magallana gigas</name>
    <name type="common">Pacific oyster</name>
    <name type="synonym">Crassostrea gigas</name>
    <dbReference type="NCBI Taxonomy" id="29159"/>
    <lineage>
        <taxon>Eukaryota</taxon>
        <taxon>Metazoa</taxon>
        <taxon>Spiralia</taxon>
        <taxon>Lophotrochozoa</taxon>
        <taxon>Mollusca</taxon>
        <taxon>Bivalvia</taxon>
        <taxon>Autobranchia</taxon>
        <taxon>Pteriomorphia</taxon>
        <taxon>Ostreida</taxon>
        <taxon>Ostreoidea</taxon>
        <taxon>Ostreidae</taxon>
        <taxon>Magallana</taxon>
    </lineage>
</organism>
<dbReference type="InterPro" id="IPR003595">
    <property type="entry name" value="Tyr_Pase_cat"/>
</dbReference>
<dbReference type="EnsemblMetazoa" id="G7580.1">
    <property type="protein sequence ID" value="G7580.1:cds"/>
    <property type="gene ID" value="G7580"/>
</dbReference>
<dbReference type="AlphaFoldDB" id="A0A8W8NR84"/>
<dbReference type="SUPFAM" id="SSF52799">
    <property type="entry name" value="(Phosphotyrosine protein) phosphatases II"/>
    <property type="match status" value="1"/>
</dbReference>
<evidence type="ECO:0000313" key="9">
    <source>
        <dbReference type="Proteomes" id="UP000005408"/>
    </source>
</evidence>
<evidence type="ECO:0000313" key="8">
    <source>
        <dbReference type="EnsemblMetazoa" id="G7580.1:cds"/>
    </source>
</evidence>
<accession>A0A8W8NR84</accession>
<dbReference type="InterPro" id="IPR050348">
    <property type="entry name" value="Protein-Tyr_Phosphatase"/>
</dbReference>
<keyword evidence="5" id="KW-1133">Transmembrane helix</keyword>
<dbReference type="Pfam" id="PF00102">
    <property type="entry name" value="Y_phosphatase"/>
    <property type="match status" value="1"/>
</dbReference>
<dbReference type="InterPro" id="IPR000242">
    <property type="entry name" value="PTP_cat"/>
</dbReference>
<dbReference type="EC" id="3.1.3.48" evidence="2"/>
<dbReference type="InterPro" id="IPR000742">
    <property type="entry name" value="EGF"/>
</dbReference>
<keyword evidence="4" id="KW-0904">Protein phosphatase</keyword>
<keyword evidence="5" id="KW-0472">Membrane</keyword>